<accession>A0ACC7S1I9</accession>
<protein>
    <submittedName>
        <fullName evidence="1">Uncharacterized protein</fullName>
    </submittedName>
</protein>
<gene>
    <name evidence="1" type="ORF">FJR39_03090</name>
</gene>
<evidence type="ECO:0000313" key="1">
    <source>
        <dbReference type="EMBL" id="MTJ42270.1"/>
    </source>
</evidence>
<sequence>MGLIATKTIQKKMMTVMNDGRWEGWRNYETYVISMWITNNGLPCESSASELEKYFESLKNHFLESKDSILFQPLIYLLTASLEEINWQEIADKFNIKEDE</sequence>
<evidence type="ECO:0000313" key="2">
    <source>
        <dbReference type="Proteomes" id="UP001517388"/>
    </source>
</evidence>
<reference evidence="2" key="1">
    <citation type="journal article" date="2020" name="Toxins">
        <title>Phylogenomic Analysis of Secondary Metabolism in the Toxic Cyanobacterial Genera Anabaena, Dolichospermum and Aphanizomenon.</title>
        <authorList>
            <person name="Oesterholm J."/>
            <person name="Popin R.V."/>
            <person name="Fewer D.P."/>
            <person name="Sivonen K."/>
        </authorList>
    </citation>
    <scope>NUCLEOTIDE SEQUENCE [LARGE SCALE GENOMIC DNA]</scope>
    <source>
        <strain evidence="2">UHCC 0037</strain>
    </source>
</reference>
<dbReference type="EMBL" id="VILF01000001">
    <property type="protein sequence ID" value="MTJ42270.1"/>
    <property type="molecule type" value="Genomic_DNA"/>
</dbReference>
<keyword evidence="2" id="KW-1185">Reference proteome</keyword>
<organism evidence="1 2">
    <name type="scientific">Dolichospermum flos-aquae UHCC 0037</name>
    <dbReference type="NCBI Taxonomy" id="2590026"/>
    <lineage>
        <taxon>Bacteria</taxon>
        <taxon>Bacillati</taxon>
        <taxon>Cyanobacteriota</taxon>
        <taxon>Cyanophyceae</taxon>
        <taxon>Nostocales</taxon>
        <taxon>Aphanizomenonaceae</taxon>
        <taxon>Dolichospermum</taxon>
    </lineage>
</organism>
<comment type="caution">
    <text evidence="1">The sequence shown here is derived from an EMBL/GenBank/DDBJ whole genome shotgun (WGS) entry which is preliminary data.</text>
</comment>
<proteinExistence type="predicted"/>
<dbReference type="Proteomes" id="UP001517388">
    <property type="component" value="Unassembled WGS sequence"/>
</dbReference>
<name>A0ACC7S1I9_DOLFA</name>